<evidence type="ECO:0000256" key="2">
    <source>
        <dbReference type="ARBA" id="ARBA00012513"/>
    </source>
</evidence>
<dbReference type="Pfam" id="PF00069">
    <property type="entry name" value="Pkinase"/>
    <property type="match status" value="1"/>
</dbReference>
<dbReference type="FunFam" id="3.30.200.20:FF:000120">
    <property type="entry name" value="STE20-like serine/threonine-protein kinase"/>
    <property type="match status" value="1"/>
</dbReference>
<keyword evidence="6 11" id="KW-0547">Nucleotide-binding</keyword>
<evidence type="ECO:0000259" key="14">
    <source>
        <dbReference type="PROSITE" id="PS50011"/>
    </source>
</evidence>
<feature type="domain" description="Protein kinase" evidence="14">
    <location>
        <begin position="36"/>
        <end position="294"/>
    </location>
</feature>
<comment type="catalytic activity">
    <reaction evidence="9">
        <text>L-threonyl-[protein] + ATP = O-phospho-L-threonyl-[protein] + ADP + H(+)</text>
        <dbReference type="Rhea" id="RHEA:46608"/>
        <dbReference type="Rhea" id="RHEA-COMP:11060"/>
        <dbReference type="Rhea" id="RHEA-COMP:11605"/>
        <dbReference type="ChEBI" id="CHEBI:15378"/>
        <dbReference type="ChEBI" id="CHEBI:30013"/>
        <dbReference type="ChEBI" id="CHEBI:30616"/>
        <dbReference type="ChEBI" id="CHEBI:61977"/>
        <dbReference type="ChEBI" id="CHEBI:456216"/>
        <dbReference type="EC" id="2.7.11.1"/>
    </reaction>
</comment>
<dbReference type="PANTHER" id="PTHR46538:SF2">
    <property type="entry name" value="NON-SPECIFIC SERINE_THREONINE PROTEIN KINASE"/>
    <property type="match status" value="1"/>
</dbReference>
<dbReference type="EC" id="2.7.11.1" evidence="2"/>
<evidence type="ECO:0000313" key="15">
    <source>
        <dbReference type="Ensembl" id="ENSGWIP00000037883.1"/>
    </source>
</evidence>
<dbReference type="Gene3D" id="3.30.200.20">
    <property type="entry name" value="Phosphorylase Kinase, domain 1"/>
    <property type="match status" value="1"/>
</dbReference>
<comment type="similarity">
    <text evidence="1">Belongs to the protein kinase superfamily. STE Ser/Thr protein kinase family. STE20 subfamily.</text>
</comment>
<dbReference type="InterPro" id="IPR008271">
    <property type="entry name" value="Ser/Thr_kinase_AS"/>
</dbReference>
<dbReference type="InterPro" id="IPR000719">
    <property type="entry name" value="Prot_kinase_dom"/>
</dbReference>
<keyword evidence="7" id="KW-0418">Kinase</keyword>
<reference evidence="15" key="3">
    <citation type="submission" date="2025-09" db="UniProtKB">
        <authorList>
            <consortium name="Ensembl"/>
        </authorList>
    </citation>
    <scope>IDENTIFICATION</scope>
</reference>
<keyword evidence="12" id="KW-0175">Coiled coil</keyword>
<proteinExistence type="inferred from homology"/>
<dbReference type="PANTHER" id="PTHR46538">
    <property type="entry name" value="PROTEIN KINASE DOMAIN-CONTAINING PROTEIN"/>
    <property type="match status" value="1"/>
</dbReference>
<comment type="catalytic activity">
    <reaction evidence="10">
        <text>L-seryl-[protein] + ATP = O-phospho-L-seryl-[protein] + ADP + H(+)</text>
        <dbReference type="Rhea" id="RHEA:17989"/>
        <dbReference type="Rhea" id="RHEA-COMP:9863"/>
        <dbReference type="Rhea" id="RHEA-COMP:11604"/>
        <dbReference type="ChEBI" id="CHEBI:15378"/>
        <dbReference type="ChEBI" id="CHEBI:29999"/>
        <dbReference type="ChEBI" id="CHEBI:30616"/>
        <dbReference type="ChEBI" id="CHEBI:83421"/>
        <dbReference type="ChEBI" id="CHEBI:456216"/>
        <dbReference type="EC" id="2.7.11.1"/>
    </reaction>
</comment>
<keyword evidence="8 11" id="KW-0067">ATP-binding</keyword>
<evidence type="ECO:0000256" key="8">
    <source>
        <dbReference type="ARBA" id="ARBA00022840"/>
    </source>
</evidence>
<feature type="compositionally biased region" description="Polar residues" evidence="13">
    <location>
        <begin position="751"/>
        <end position="764"/>
    </location>
</feature>
<feature type="region of interest" description="Disordered" evidence="13">
    <location>
        <begin position="749"/>
        <end position="778"/>
    </location>
</feature>
<evidence type="ECO:0000256" key="12">
    <source>
        <dbReference type="SAM" id="Coils"/>
    </source>
</evidence>
<sequence>MALQRFSKIFRLPTLEKRKLKQYEHVHRDINPNDLWEIIGELGDGAFGKVYKAKNKETGALAAAKVIETKSEEELEDYMVEIDILAKCDHRYIVKLLDAFYHDNKLWIMIEFCPGGAVDATMLELDRGLTESQIKVVCRQMLEALGYLHKMKIIHRDLKAGNILLMQDGDIKLADFGVSAKNTKTLQRRDSFIGTPYWMAPEVVMCETMKDAPYDYKADIWSLGITLIELAQIEPPHHELNPMRVLLKIAKSDPPTLEQPHKWSQEFKDFLKKALDKNPESRPTASQLMEHPFVRSVTSNRPVRELVAEAKAEVMEEIEDNREEGEEDDAMELSGVPNMDLFFYFLLLYSVFCRFMYKKSLKQQYKTLKRTRRFVIDGVEVSVTTSKIISDDEKKDEEMRFLRRQELRELRLLQKEEHRAQAALNTKLESQKEQMQRRFDQEMNTKKKHYDVELENLEKQQKQIIEKMEGDHNYKLKEETRRIKADQDRELQKFQEQLKREKKEEKNFEAAQKHYLDTTLNQIIANNKREIADAERECLNKKHQLIREREATMWDMEEKNLYERHQLLKQQLKDRYFLQRHQLLKKHEKELEQMQCYNQRMIEILKARQQGEKNRMPKIQRSEAKTRMAMFKKSLRINSTGSSSEDREKIKQFSLQEEKRQKAERLHQQQKHENQMREKVGQCEGNIRELKQLQNEKCHLLVENETLKLKYLDEEHNQLLKDWRDKLKPRKKALEDDLKMKKKEQEAFFRMSQSSDCPNPSSPHKLSKFVPYQDASNT</sequence>
<organism evidence="15 16">
    <name type="scientific">Gouania willdenowi</name>
    <name type="common">Blunt-snouted clingfish</name>
    <name type="synonym">Lepadogaster willdenowi</name>
    <dbReference type="NCBI Taxonomy" id="441366"/>
    <lineage>
        <taxon>Eukaryota</taxon>
        <taxon>Metazoa</taxon>
        <taxon>Chordata</taxon>
        <taxon>Craniata</taxon>
        <taxon>Vertebrata</taxon>
        <taxon>Euteleostomi</taxon>
        <taxon>Actinopterygii</taxon>
        <taxon>Neopterygii</taxon>
        <taxon>Teleostei</taxon>
        <taxon>Neoteleostei</taxon>
        <taxon>Acanthomorphata</taxon>
        <taxon>Ovalentaria</taxon>
        <taxon>Blenniimorphae</taxon>
        <taxon>Blenniiformes</taxon>
        <taxon>Gobiesocoidei</taxon>
        <taxon>Gobiesocidae</taxon>
        <taxon>Gobiesocinae</taxon>
        <taxon>Gouania</taxon>
    </lineage>
</organism>
<evidence type="ECO:0000256" key="11">
    <source>
        <dbReference type="PROSITE-ProRule" id="PRU10141"/>
    </source>
</evidence>
<dbReference type="SMART" id="SM00220">
    <property type="entry name" value="S_TKc"/>
    <property type="match status" value="1"/>
</dbReference>
<evidence type="ECO:0000256" key="5">
    <source>
        <dbReference type="ARBA" id="ARBA00022679"/>
    </source>
</evidence>
<accession>A0A8C5H222</accession>
<dbReference type="GO" id="GO:0004674">
    <property type="term" value="F:protein serine/threonine kinase activity"/>
    <property type="evidence" value="ECO:0007669"/>
    <property type="project" value="UniProtKB-KW"/>
</dbReference>
<keyword evidence="5" id="KW-0808">Transferase</keyword>
<evidence type="ECO:0000256" key="4">
    <source>
        <dbReference type="ARBA" id="ARBA00022553"/>
    </source>
</evidence>
<evidence type="ECO:0000256" key="6">
    <source>
        <dbReference type="ARBA" id="ARBA00022741"/>
    </source>
</evidence>
<evidence type="ECO:0000256" key="3">
    <source>
        <dbReference type="ARBA" id="ARBA00022527"/>
    </source>
</evidence>
<dbReference type="InterPro" id="IPR022165">
    <property type="entry name" value="PKK"/>
</dbReference>
<dbReference type="Pfam" id="PF12474">
    <property type="entry name" value="PKK"/>
    <property type="match status" value="2"/>
</dbReference>
<dbReference type="PROSITE" id="PS00107">
    <property type="entry name" value="PROTEIN_KINASE_ATP"/>
    <property type="match status" value="1"/>
</dbReference>
<keyword evidence="3" id="KW-0723">Serine/threonine-protein kinase</keyword>
<feature type="region of interest" description="Disordered" evidence="13">
    <location>
        <begin position="660"/>
        <end position="680"/>
    </location>
</feature>
<gene>
    <name evidence="15" type="primary">stk10</name>
</gene>
<evidence type="ECO:0000256" key="9">
    <source>
        <dbReference type="ARBA" id="ARBA00047899"/>
    </source>
</evidence>
<keyword evidence="16" id="KW-1185">Reference proteome</keyword>
<evidence type="ECO:0000256" key="7">
    <source>
        <dbReference type="ARBA" id="ARBA00022777"/>
    </source>
</evidence>
<reference evidence="15" key="1">
    <citation type="submission" date="2020-06" db="EMBL/GenBank/DDBJ databases">
        <authorList>
            <consortium name="Wellcome Sanger Institute Data Sharing"/>
        </authorList>
    </citation>
    <scope>NUCLEOTIDE SEQUENCE [LARGE SCALE GENOMIC DNA]</scope>
</reference>
<dbReference type="Gene3D" id="1.10.510.10">
    <property type="entry name" value="Transferase(Phosphotransferase) domain 1"/>
    <property type="match status" value="1"/>
</dbReference>
<dbReference type="PROSITE" id="PS50011">
    <property type="entry name" value="PROTEIN_KINASE_DOM"/>
    <property type="match status" value="1"/>
</dbReference>
<feature type="binding site" evidence="11">
    <location>
        <position position="65"/>
    </location>
    <ligand>
        <name>ATP</name>
        <dbReference type="ChEBI" id="CHEBI:30616"/>
    </ligand>
</feature>
<dbReference type="InterPro" id="IPR051585">
    <property type="entry name" value="STE20_Ser/Thr_Kinases"/>
</dbReference>
<evidence type="ECO:0000313" key="16">
    <source>
        <dbReference type="Proteomes" id="UP000694680"/>
    </source>
</evidence>
<evidence type="ECO:0000256" key="13">
    <source>
        <dbReference type="SAM" id="MobiDB-lite"/>
    </source>
</evidence>
<dbReference type="PROSITE" id="PS00108">
    <property type="entry name" value="PROTEIN_KINASE_ST"/>
    <property type="match status" value="1"/>
</dbReference>
<dbReference type="FunFam" id="1.10.510.10:FF:000081">
    <property type="entry name" value="STE20-like serine/threonine-protein kinase"/>
    <property type="match status" value="1"/>
</dbReference>
<reference evidence="15" key="2">
    <citation type="submission" date="2025-08" db="UniProtKB">
        <authorList>
            <consortium name="Ensembl"/>
        </authorList>
    </citation>
    <scope>IDENTIFICATION</scope>
</reference>
<dbReference type="InterPro" id="IPR017441">
    <property type="entry name" value="Protein_kinase_ATP_BS"/>
</dbReference>
<evidence type="ECO:0000256" key="10">
    <source>
        <dbReference type="ARBA" id="ARBA00048679"/>
    </source>
</evidence>
<name>A0A8C5H222_GOUWI</name>
<feature type="coiled-coil region" evidence="12">
    <location>
        <begin position="425"/>
        <end position="544"/>
    </location>
</feature>
<dbReference type="GO" id="GO:0005524">
    <property type="term" value="F:ATP binding"/>
    <property type="evidence" value="ECO:0007669"/>
    <property type="project" value="UniProtKB-UniRule"/>
</dbReference>
<dbReference type="SUPFAM" id="SSF56112">
    <property type="entry name" value="Protein kinase-like (PK-like)"/>
    <property type="match status" value="1"/>
</dbReference>
<evidence type="ECO:0000256" key="1">
    <source>
        <dbReference type="ARBA" id="ARBA00008874"/>
    </source>
</evidence>
<dbReference type="InterPro" id="IPR011009">
    <property type="entry name" value="Kinase-like_dom_sf"/>
</dbReference>
<dbReference type="Ensembl" id="ENSGWIT00000041246.1">
    <property type="protein sequence ID" value="ENSGWIP00000037883.1"/>
    <property type="gene ID" value="ENSGWIG00000019243.1"/>
</dbReference>
<dbReference type="AlphaFoldDB" id="A0A8C5H222"/>
<keyword evidence="4" id="KW-0597">Phosphoprotein</keyword>
<protein>
    <recommendedName>
        <fullName evidence="2">non-specific serine/threonine protein kinase</fullName>
        <ecNumber evidence="2">2.7.11.1</ecNumber>
    </recommendedName>
</protein>
<dbReference type="Proteomes" id="UP000694680">
    <property type="component" value="Chromosome 14"/>
</dbReference>